<comment type="caution">
    <text evidence="2">The sequence shown here is derived from an EMBL/GenBank/DDBJ whole genome shotgun (WGS) entry which is preliminary data.</text>
</comment>
<evidence type="ECO:0000313" key="3">
    <source>
        <dbReference type="Proteomes" id="UP000638560"/>
    </source>
</evidence>
<proteinExistence type="predicted"/>
<dbReference type="Proteomes" id="UP000638560">
    <property type="component" value="Unassembled WGS sequence"/>
</dbReference>
<gene>
    <name evidence="2" type="ORF">I0C86_11050</name>
</gene>
<dbReference type="EMBL" id="JADPUN010000120">
    <property type="protein sequence ID" value="MBF9129499.1"/>
    <property type="molecule type" value="Genomic_DNA"/>
</dbReference>
<sequence length="103" mass="11315">MAAEQGNNRHGFARDVTVNVVANLVAAAVIYILAVVGGHLRANGLILSWAITIAWTAAGVGLIVALEEMSYRRRWRWWSFGKALGVYLAATIVVLLLIDLRLW</sequence>
<evidence type="ECO:0000256" key="1">
    <source>
        <dbReference type="SAM" id="Phobius"/>
    </source>
</evidence>
<feature type="transmembrane region" description="Helical" evidence="1">
    <location>
        <begin position="20"/>
        <end position="40"/>
    </location>
</feature>
<reference evidence="2 3" key="1">
    <citation type="submission" date="2020-11" db="EMBL/GenBank/DDBJ databases">
        <title>A novel isolate from a Black sea contaminated sediment with potential to produce alkanes: Plantactinospora alkalitolerans sp. nov.</title>
        <authorList>
            <person name="Carro L."/>
            <person name="Veyisoglu A."/>
            <person name="Guven K."/>
            <person name="Schumann P."/>
            <person name="Klenk H.-P."/>
            <person name="Sahin N."/>
        </authorList>
    </citation>
    <scope>NUCLEOTIDE SEQUENCE [LARGE SCALE GENOMIC DNA]</scope>
    <source>
        <strain evidence="2 3">S1510</strain>
    </source>
</reference>
<keyword evidence="3" id="KW-1185">Reference proteome</keyword>
<name>A0ABS0GTI2_9ACTN</name>
<feature type="transmembrane region" description="Helical" evidence="1">
    <location>
        <begin position="46"/>
        <end position="66"/>
    </location>
</feature>
<organism evidence="2 3">
    <name type="scientific">Plantactinospora alkalitolerans</name>
    <dbReference type="NCBI Taxonomy" id="2789879"/>
    <lineage>
        <taxon>Bacteria</taxon>
        <taxon>Bacillati</taxon>
        <taxon>Actinomycetota</taxon>
        <taxon>Actinomycetes</taxon>
        <taxon>Micromonosporales</taxon>
        <taxon>Micromonosporaceae</taxon>
        <taxon>Plantactinospora</taxon>
    </lineage>
</organism>
<feature type="transmembrane region" description="Helical" evidence="1">
    <location>
        <begin position="78"/>
        <end position="98"/>
    </location>
</feature>
<keyword evidence="1" id="KW-0472">Membrane</keyword>
<evidence type="ECO:0000313" key="2">
    <source>
        <dbReference type="EMBL" id="MBF9129499.1"/>
    </source>
</evidence>
<keyword evidence="1" id="KW-1133">Transmembrane helix</keyword>
<protein>
    <submittedName>
        <fullName evidence="2">Uncharacterized protein</fullName>
    </submittedName>
</protein>
<dbReference type="RefSeq" id="WP_196201126.1">
    <property type="nucleotide sequence ID" value="NZ_JADPUN010000120.1"/>
</dbReference>
<accession>A0ABS0GTI2</accession>
<keyword evidence="1" id="KW-0812">Transmembrane</keyword>